<gene>
    <name evidence="2" type="ORF">RhiirA4_466421</name>
</gene>
<evidence type="ECO:0000256" key="1">
    <source>
        <dbReference type="SAM" id="Coils"/>
    </source>
</evidence>
<dbReference type="Proteomes" id="UP000234323">
    <property type="component" value="Unassembled WGS sequence"/>
</dbReference>
<feature type="coiled-coil region" evidence="1">
    <location>
        <begin position="77"/>
        <end position="111"/>
    </location>
</feature>
<evidence type="ECO:0000313" key="3">
    <source>
        <dbReference type="Proteomes" id="UP000234323"/>
    </source>
</evidence>
<keyword evidence="3" id="KW-1185">Reference proteome</keyword>
<sequence length="173" mass="20173">MIFEKSGQIESYLRHKLEVYKNSLNRKHKNMAQIKLLCFQSGKCSVFSALPVIYITDIGVQTNDYEEKNNCQIMNELKGIECLENILEKEIIELKSEISSLKSQLYQAKKDTILLQKKSLERENSLNLYNSDDNMATVIEKYSNRSNKKVTRQLFEGMEARVINDFQQYQTNA</sequence>
<evidence type="ECO:0000313" key="2">
    <source>
        <dbReference type="EMBL" id="PKY50119.1"/>
    </source>
</evidence>
<organism evidence="2 3">
    <name type="scientific">Rhizophagus irregularis</name>
    <dbReference type="NCBI Taxonomy" id="588596"/>
    <lineage>
        <taxon>Eukaryota</taxon>
        <taxon>Fungi</taxon>
        <taxon>Fungi incertae sedis</taxon>
        <taxon>Mucoromycota</taxon>
        <taxon>Glomeromycotina</taxon>
        <taxon>Glomeromycetes</taxon>
        <taxon>Glomerales</taxon>
        <taxon>Glomeraceae</taxon>
        <taxon>Rhizophagus</taxon>
    </lineage>
</organism>
<accession>A0A2I1GTZ9</accession>
<protein>
    <submittedName>
        <fullName evidence="2">Uncharacterized protein</fullName>
    </submittedName>
</protein>
<dbReference type="AlphaFoldDB" id="A0A2I1GTZ9"/>
<keyword evidence="1" id="KW-0175">Coiled coil</keyword>
<proteinExistence type="predicted"/>
<name>A0A2I1GTZ9_9GLOM</name>
<dbReference type="EMBL" id="LLXI01000827">
    <property type="protein sequence ID" value="PKY50119.1"/>
    <property type="molecule type" value="Genomic_DNA"/>
</dbReference>
<reference evidence="2 3" key="1">
    <citation type="submission" date="2015-10" db="EMBL/GenBank/DDBJ databases">
        <title>Genome analyses suggest a sexual origin of heterokaryosis in a supposedly ancient asexual fungus.</title>
        <authorList>
            <person name="Ropars J."/>
            <person name="Sedzielewska K."/>
            <person name="Noel J."/>
            <person name="Charron P."/>
            <person name="Farinelli L."/>
            <person name="Marton T."/>
            <person name="Kruger M."/>
            <person name="Pelin A."/>
            <person name="Brachmann A."/>
            <person name="Corradi N."/>
        </authorList>
    </citation>
    <scope>NUCLEOTIDE SEQUENCE [LARGE SCALE GENOMIC DNA]</scope>
    <source>
        <strain evidence="2 3">A4</strain>
    </source>
</reference>
<comment type="caution">
    <text evidence="2">The sequence shown here is derived from an EMBL/GenBank/DDBJ whole genome shotgun (WGS) entry which is preliminary data.</text>
</comment>